<dbReference type="AlphaFoldDB" id="A0A2S9H125"/>
<keyword evidence="4" id="KW-1185">Reference proteome</keyword>
<sequence length="239" mass="26541">MKNNSSRYKTISTIKVVEDKNTWLRFAMIVLVLLGLFAAFSFFTYQLGGTISGTAPAKEQLSELKQRVEKLDSEREQLSSTANSADSELNIERATQKQLATQVQALTAENNKLKEDLAFFENLIPAAKGQEGIRIGAFKADASNRLQVQYRILVMQGGKSVPDFVGELQFTATVLQGGKTVTLTFPEAKEGDAGKLKLSFKYYQRMEGTLTLPEGAIIKTLQARILDKGQLRTYQSINF</sequence>
<proteinExistence type="predicted"/>
<keyword evidence="2" id="KW-0472">Membrane</keyword>
<dbReference type="Pfam" id="PF20567">
    <property type="entry name" value="DUF6776"/>
    <property type="match status" value="1"/>
</dbReference>
<organism evidence="3 4">
    <name type="scientific">Solimicrobium silvestre</name>
    <dbReference type="NCBI Taxonomy" id="2099400"/>
    <lineage>
        <taxon>Bacteria</taxon>
        <taxon>Pseudomonadati</taxon>
        <taxon>Pseudomonadota</taxon>
        <taxon>Betaproteobacteria</taxon>
        <taxon>Burkholderiales</taxon>
        <taxon>Oxalobacteraceae</taxon>
        <taxon>Solimicrobium</taxon>
    </lineage>
</organism>
<evidence type="ECO:0000256" key="2">
    <source>
        <dbReference type="SAM" id="Phobius"/>
    </source>
</evidence>
<dbReference type="EMBL" id="PUGF01000006">
    <property type="protein sequence ID" value="PRC93668.1"/>
    <property type="molecule type" value="Genomic_DNA"/>
</dbReference>
<dbReference type="InterPro" id="IPR046703">
    <property type="entry name" value="DUF6776"/>
</dbReference>
<reference evidence="3 4" key="1">
    <citation type="submission" date="2018-02" db="EMBL/GenBank/DDBJ databases">
        <title>Solimicrobium silvestre gen. nov., sp. nov., isolated from alpine forest soil.</title>
        <authorList>
            <person name="Margesin R."/>
            <person name="Albuquerque L."/>
            <person name="Zhang D.-C."/>
            <person name="Froufe H.J.C."/>
            <person name="Severino R."/>
            <person name="Roxo I."/>
            <person name="Egas C."/>
            <person name="Da Costa M.S."/>
        </authorList>
    </citation>
    <scope>NUCLEOTIDE SEQUENCE [LARGE SCALE GENOMIC DNA]</scope>
    <source>
        <strain evidence="3 4">S20-91</strain>
    </source>
</reference>
<dbReference type="Proteomes" id="UP000237839">
    <property type="component" value="Unassembled WGS sequence"/>
</dbReference>
<feature type="transmembrane region" description="Helical" evidence="2">
    <location>
        <begin position="23"/>
        <end position="45"/>
    </location>
</feature>
<evidence type="ECO:0000313" key="4">
    <source>
        <dbReference type="Proteomes" id="UP000237839"/>
    </source>
</evidence>
<keyword evidence="2" id="KW-1133">Transmembrane helix</keyword>
<evidence type="ECO:0000256" key="1">
    <source>
        <dbReference type="SAM" id="Coils"/>
    </source>
</evidence>
<feature type="coiled-coil region" evidence="1">
    <location>
        <begin position="61"/>
        <end position="123"/>
    </location>
</feature>
<protein>
    <submittedName>
        <fullName evidence="3">Uncharacterized protein</fullName>
    </submittedName>
</protein>
<gene>
    <name evidence="3" type="ORF">S2091_1669</name>
</gene>
<name>A0A2S9H125_9BURK</name>
<keyword evidence="2" id="KW-0812">Transmembrane</keyword>
<evidence type="ECO:0000313" key="3">
    <source>
        <dbReference type="EMBL" id="PRC93668.1"/>
    </source>
</evidence>
<accession>A0A2S9H125</accession>
<dbReference type="RefSeq" id="WP_243405354.1">
    <property type="nucleotide sequence ID" value="NZ_PUGF01000006.1"/>
</dbReference>
<keyword evidence="1" id="KW-0175">Coiled coil</keyword>
<comment type="caution">
    <text evidence="3">The sequence shown here is derived from an EMBL/GenBank/DDBJ whole genome shotgun (WGS) entry which is preliminary data.</text>
</comment>